<evidence type="ECO:0000313" key="19">
    <source>
        <dbReference type="Proteomes" id="UP000193986"/>
    </source>
</evidence>
<evidence type="ECO:0000256" key="10">
    <source>
        <dbReference type="ARBA" id="ARBA00022927"/>
    </source>
</evidence>
<dbReference type="GO" id="GO:0048471">
    <property type="term" value="C:perinuclear region of cytoplasm"/>
    <property type="evidence" value="ECO:0007669"/>
    <property type="project" value="UniProtKB-SubCell"/>
</dbReference>
<dbReference type="STRING" id="71784.A0A1Y2AKZ1"/>
<dbReference type="PANTHER" id="PTHR12710:SF0">
    <property type="entry name" value="NUCLEAR PROTEIN LOCALIZATION PROTEIN 4 HOMOLOG"/>
    <property type="match status" value="1"/>
</dbReference>
<evidence type="ECO:0000256" key="7">
    <source>
        <dbReference type="ARBA" id="ARBA00022490"/>
    </source>
</evidence>
<evidence type="ECO:0000256" key="5">
    <source>
        <dbReference type="ARBA" id="ARBA00019709"/>
    </source>
</evidence>
<dbReference type="Pfam" id="PF05020">
    <property type="entry name" value="zf-NPL4"/>
    <property type="match status" value="1"/>
</dbReference>
<comment type="subcellular location">
    <subcellularLocation>
        <location evidence="3">Cytoplasm</location>
        <location evidence="3">Perinuclear region</location>
    </subcellularLocation>
    <subcellularLocation>
        <location evidence="2">Endoplasmic reticulum membrane</location>
        <topology evidence="2">Peripheral membrane protein</topology>
        <orientation evidence="2">Cytoplasmic side</orientation>
    </subcellularLocation>
    <subcellularLocation>
        <location evidence="1">Nucleus membrane</location>
        <topology evidence="1">Peripheral membrane protein</topology>
        <orientation evidence="1">Cytoplasmic side</orientation>
    </subcellularLocation>
</comment>
<dbReference type="Proteomes" id="UP000193986">
    <property type="component" value="Unassembled WGS sequence"/>
</dbReference>
<evidence type="ECO:0000256" key="6">
    <source>
        <dbReference type="ARBA" id="ARBA00022448"/>
    </source>
</evidence>
<evidence type="ECO:0000256" key="13">
    <source>
        <dbReference type="ARBA" id="ARBA00023242"/>
    </source>
</evidence>
<evidence type="ECO:0000256" key="4">
    <source>
        <dbReference type="ARBA" id="ARBA00011025"/>
    </source>
</evidence>
<dbReference type="GO" id="GO:0031965">
    <property type="term" value="C:nuclear membrane"/>
    <property type="evidence" value="ECO:0007669"/>
    <property type="project" value="UniProtKB-SubCell"/>
</dbReference>
<dbReference type="InterPro" id="IPR016563">
    <property type="entry name" value="Npl4"/>
</dbReference>
<evidence type="ECO:0000256" key="15">
    <source>
        <dbReference type="SAM" id="MobiDB-lite"/>
    </source>
</evidence>
<feature type="region of interest" description="Disordered" evidence="15">
    <location>
        <begin position="89"/>
        <end position="132"/>
    </location>
</feature>
<keyword evidence="7" id="KW-0963">Cytoplasm</keyword>
<name>A0A1Y2AKZ1_9TREE</name>
<dbReference type="InterPro" id="IPR007717">
    <property type="entry name" value="NPL4_C"/>
</dbReference>
<feature type="region of interest" description="Disordered" evidence="15">
    <location>
        <begin position="1"/>
        <end position="21"/>
    </location>
</feature>
<dbReference type="InterPro" id="IPR007716">
    <property type="entry name" value="NPL4_Zn-bd_put"/>
</dbReference>
<evidence type="ECO:0000256" key="11">
    <source>
        <dbReference type="ARBA" id="ARBA00023010"/>
    </source>
</evidence>
<evidence type="ECO:0000256" key="3">
    <source>
        <dbReference type="ARBA" id="ARBA00004556"/>
    </source>
</evidence>
<dbReference type="Pfam" id="PF05021">
    <property type="entry name" value="NPL4"/>
    <property type="match status" value="1"/>
</dbReference>
<keyword evidence="9" id="KW-0256">Endoplasmic reticulum</keyword>
<evidence type="ECO:0000256" key="8">
    <source>
        <dbReference type="ARBA" id="ARBA00022816"/>
    </source>
</evidence>
<dbReference type="AlphaFoldDB" id="A0A1Y2AKZ1"/>
<dbReference type="GO" id="GO:0043130">
    <property type="term" value="F:ubiquitin binding"/>
    <property type="evidence" value="ECO:0007669"/>
    <property type="project" value="TreeGrafter"/>
</dbReference>
<dbReference type="FunFam" id="3.10.20.90:FF:000243">
    <property type="entry name" value="Nuclear protein localization protein 4"/>
    <property type="match status" value="1"/>
</dbReference>
<comment type="function">
    <text evidence="14">Involved in the import of nuclear-targeted proteins into the nucleus and the export of poly(A) RNA out of the nucleus. Has a role in the endoplasmic reticulum-associated degradation (ERAD) pathway.</text>
</comment>
<dbReference type="InParanoid" id="A0A1Y2AKZ1"/>
<feature type="domain" description="Nuclear pore localisation protein NPL4 C-terminal" evidence="17">
    <location>
        <begin position="284"/>
        <end position="356"/>
    </location>
</feature>
<feature type="domain" description="NPL4 zinc-binding putative" evidence="16">
    <location>
        <begin position="133"/>
        <end position="281"/>
    </location>
</feature>
<feature type="region of interest" description="Disordered" evidence="15">
    <location>
        <begin position="35"/>
        <end position="56"/>
    </location>
</feature>
<comment type="caution">
    <text evidence="18">The sequence shown here is derived from an EMBL/GenBank/DDBJ whole genome shotgun (WGS) entry which is preliminary data.</text>
</comment>
<keyword evidence="13" id="KW-0539">Nucleus</keyword>
<feature type="compositionally biased region" description="Polar residues" evidence="15">
    <location>
        <begin position="9"/>
        <end position="21"/>
    </location>
</feature>
<dbReference type="GO" id="GO:0005789">
    <property type="term" value="C:endoplasmic reticulum membrane"/>
    <property type="evidence" value="ECO:0007669"/>
    <property type="project" value="UniProtKB-SubCell"/>
</dbReference>
<comment type="similarity">
    <text evidence="4">Belongs to the NPL4 family.</text>
</comment>
<accession>A0A1Y2AKZ1</accession>
<dbReference type="GO" id="GO:0031625">
    <property type="term" value="F:ubiquitin protein ligase binding"/>
    <property type="evidence" value="ECO:0007669"/>
    <property type="project" value="TreeGrafter"/>
</dbReference>
<keyword evidence="19" id="KW-1185">Reference proteome</keyword>
<protein>
    <recommendedName>
        <fullName evidence="5">Nuclear protein localization protein 4</fullName>
    </recommendedName>
</protein>
<sequence>MLLRIRSPAGTSRITVEPSTSGEKLAELMLATIPASDPKPDPATLTLSNQPGSSGEQVPFAALVGRTVSDMGFSHGDLLFLSYKTISADPSSHPTTDASSSHPLPSQPDPAHPHTHTDPPLPNTIPLTDLSKVEEPEVDVYWQARDGKIERKRDPTFCRHGEKGMCDYCMPVEPYDAKYQAEQQIKHLSFNAYLRKLLSSRPPSASSSATASTVPPLSPLSLSVMTPCPTGSHPPFPAGICSTCQPSAQTLTSQSYRMVDHVEFATPAIIEGLLGAWRRTGTQRFAFLIGRYDKYEKVPMGVKSVIEATWEPRQEGELDGLTVETPWEDEERVSEIAGWCEKGLGVVGMIYTDLTPYAVFLFVIPSKYLTAIQGTRRYHKTAIQAPRAIIHCLVPRDAPLCCISDITSSAHKGVTDRPLLEPLCDVLFDWYGDRRYRCHCLAGVRACRGYGQSRDR</sequence>
<dbReference type="GO" id="GO:0015031">
    <property type="term" value="P:protein transport"/>
    <property type="evidence" value="ECO:0007669"/>
    <property type="project" value="UniProtKB-KW"/>
</dbReference>
<feature type="compositionally biased region" description="Polar residues" evidence="15">
    <location>
        <begin position="89"/>
        <end position="104"/>
    </location>
</feature>
<keyword evidence="12" id="KW-0472">Membrane</keyword>
<dbReference type="Gene3D" id="3.10.20.90">
    <property type="entry name" value="Phosphatidylinositol 3-kinase Catalytic Subunit, Chain A, domain 1"/>
    <property type="match status" value="1"/>
</dbReference>
<dbReference type="OrthoDB" id="10251089at2759"/>
<dbReference type="GO" id="GO:0006511">
    <property type="term" value="P:ubiquitin-dependent protein catabolic process"/>
    <property type="evidence" value="ECO:0007669"/>
    <property type="project" value="InterPro"/>
</dbReference>
<keyword evidence="8" id="KW-0509">mRNA transport</keyword>
<evidence type="ECO:0000256" key="12">
    <source>
        <dbReference type="ARBA" id="ARBA00023136"/>
    </source>
</evidence>
<evidence type="ECO:0000256" key="9">
    <source>
        <dbReference type="ARBA" id="ARBA00022824"/>
    </source>
</evidence>
<dbReference type="PANTHER" id="PTHR12710">
    <property type="entry name" value="NUCLEAR PROTEIN LOCALIZATION 4"/>
    <property type="match status" value="1"/>
</dbReference>
<evidence type="ECO:0000259" key="16">
    <source>
        <dbReference type="Pfam" id="PF05020"/>
    </source>
</evidence>
<dbReference type="GO" id="GO:0051028">
    <property type="term" value="P:mRNA transport"/>
    <property type="evidence" value="ECO:0007669"/>
    <property type="project" value="UniProtKB-KW"/>
</dbReference>
<keyword evidence="11" id="KW-0811">Translocation</keyword>
<feature type="compositionally biased region" description="Polar residues" evidence="15">
    <location>
        <begin position="45"/>
        <end position="56"/>
    </location>
</feature>
<evidence type="ECO:0000256" key="2">
    <source>
        <dbReference type="ARBA" id="ARBA00004397"/>
    </source>
</evidence>
<evidence type="ECO:0000313" key="18">
    <source>
        <dbReference type="EMBL" id="ORY23223.1"/>
    </source>
</evidence>
<gene>
    <name evidence="18" type="ORF">BCR39DRAFT_549855</name>
</gene>
<proteinExistence type="inferred from homology"/>
<dbReference type="EMBL" id="MCFC01000082">
    <property type="protein sequence ID" value="ORY23223.1"/>
    <property type="molecule type" value="Genomic_DNA"/>
</dbReference>
<keyword evidence="10" id="KW-0653">Protein transport</keyword>
<evidence type="ECO:0000259" key="17">
    <source>
        <dbReference type="Pfam" id="PF05021"/>
    </source>
</evidence>
<evidence type="ECO:0000256" key="1">
    <source>
        <dbReference type="ARBA" id="ARBA00004335"/>
    </source>
</evidence>
<organism evidence="18 19">
    <name type="scientific">Naematelia encephala</name>
    <dbReference type="NCBI Taxonomy" id="71784"/>
    <lineage>
        <taxon>Eukaryota</taxon>
        <taxon>Fungi</taxon>
        <taxon>Dikarya</taxon>
        <taxon>Basidiomycota</taxon>
        <taxon>Agaricomycotina</taxon>
        <taxon>Tremellomycetes</taxon>
        <taxon>Tremellales</taxon>
        <taxon>Naemateliaceae</taxon>
        <taxon>Naematelia</taxon>
    </lineage>
</organism>
<keyword evidence="6" id="KW-0813">Transport</keyword>
<reference evidence="18 19" key="1">
    <citation type="submission" date="2016-07" db="EMBL/GenBank/DDBJ databases">
        <title>Pervasive Adenine N6-methylation of Active Genes in Fungi.</title>
        <authorList>
            <consortium name="DOE Joint Genome Institute"/>
            <person name="Mondo S.J."/>
            <person name="Dannebaum R.O."/>
            <person name="Kuo R.C."/>
            <person name="Labutti K."/>
            <person name="Haridas S."/>
            <person name="Kuo A."/>
            <person name="Salamov A."/>
            <person name="Ahrendt S.R."/>
            <person name="Lipzen A."/>
            <person name="Sullivan W."/>
            <person name="Andreopoulos W.B."/>
            <person name="Clum A."/>
            <person name="Lindquist E."/>
            <person name="Daum C."/>
            <person name="Ramamoorthy G.K."/>
            <person name="Gryganskyi A."/>
            <person name="Culley D."/>
            <person name="Magnuson J.K."/>
            <person name="James T.Y."/>
            <person name="O'Malley M.A."/>
            <person name="Stajich J.E."/>
            <person name="Spatafora J.W."/>
            <person name="Visel A."/>
            <person name="Grigoriev I.V."/>
        </authorList>
    </citation>
    <scope>NUCLEOTIDE SEQUENCE [LARGE SCALE GENOMIC DNA]</scope>
    <source>
        <strain evidence="18 19">68-887.2</strain>
    </source>
</reference>
<dbReference type="FunCoup" id="A0A1Y2AKZ1">
    <property type="interactions" value="669"/>
</dbReference>
<evidence type="ECO:0000256" key="14">
    <source>
        <dbReference type="ARBA" id="ARBA00024703"/>
    </source>
</evidence>